<evidence type="ECO:0000259" key="9">
    <source>
        <dbReference type="Pfam" id="PF07715"/>
    </source>
</evidence>
<dbReference type="InterPro" id="IPR023996">
    <property type="entry name" value="TonB-dep_OMP_SusC/RagA"/>
</dbReference>
<evidence type="ECO:0000313" key="10">
    <source>
        <dbReference type="EMBL" id="ANE52230.1"/>
    </source>
</evidence>
<evidence type="ECO:0000256" key="6">
    <source>
        <dbReference type="ARBA" id="ARBA00023237"/>
    </source>
</evidence>
<reference evidence="11" key="1">
    <citation type="submission" date="2015-01" db="EMBL/GenBank/DDBJ databases">
        <title>Flavisolibacter sp./LCS9/ whole genome sequencing.</title>
        <authorList>
            <person name="Kim M.K."/>
            <person name="Srinivasan S."/>
            <person name="Lee J.-J."/>
        </authorList>
    </citation>
    <scope>NUCLEOTIDE SEQUENCE [LARGE SCALE GENOMIC DNA]</scope>
    <source>
        <strain evidence="11">LCS9</strain>
    </source>
</reference>
<dbReference type="EMBL" id="CP011390">
    <property type="protein sequence ID" value="ANE52230.1"/>
    <property type="molecule type" value="Genomic_DNA"/>
</dbReference>
<dbReference type="Pfam" id="PF07715">
    <property type="entry name" value="Plug"/>
    <property type="match status" value="1"/>
</dbReference>
<evidence type="ECO:0000256" key="4">
    <source>
        <dbReference type="ARBA" id="ARBA00022692"/>
    </source>
</evidence>
<evidence type="ECO:0000256" key="7">
    <source>
        <dbReference type="PROSITE-ProRule" id="PRU01360"/>
    </source>
</evidence>
<feature type="domain" description="TonB-dependent receptor plug" evidence="9">
    <location>
        <begin position="116"/>
        <end position="225"/>
    </location>
</feature>
<dbReference type="NCBIfam" id="TIGR04056">
    <property type="entry name" value="OMP_RagA_SusC"/>
    <property type="match status" value="1"/>
</dbReference>
<dbReference type="InterPro" id="IPR008969">
    <property type="entry name" value="CarboxyPept-like_regulatory"/>
</dbReference>
<dbReference type="Pfam" id="PF13715">
    <property type="entry name" value="CarbopepD_reg_2"/>
    <property type="match status" value="1"/>
</dbReference>
<evidence type="ECO:0000256" key="2">
    <source>
        <dbReference type="ARBA" id="ARBA00022448"/>
    </source>
</evidence>
<comment type="similarity">
    <text evidence="7">Belongs to the TonB-dependent receptor family.</text>
</comment>
<feature type="chain" id="PRO_5008001427" description="TonB-dependent receptor plug domain-containing protein" evidence="8">
    <location>
        <begin position="23"/>
        <end position="1036"/>
    </location>
</feature>
<organism evidence="10 11">
    <name type="scientific">Flavisolibacter tropicus</name>
    <dbReference type="NCBI Taxonomy" id="1492898"/>
    <lineage>
        <taxon>Bacteria</taxon>
        <taxon>Pseudomonadati</taxon>
        <taxon>Bacteroidota</taxon>
        <taxon>Chitinophagia</taxon>
        <taxon>Chitinophagales</taxon>
        <taxon>Chitinophagaceae</taxon>
        <taxon>Flavisolibacter</taxon>
    </lineage>
</organism>
<protein>
    <recommendedName>
        <fullName evidence="9">TonB-dependent receptor plug domain-containing protein</fullName>
    </recommendedName>
</protein>
<dbReference type="InterPro" id="IPR023997">
    <property type="entry name" value="TonB-dep_OMP_SusC/RagA_CS"/>
</dbReference>
<dbReference type="InterPro" id="IPR012910">
    <property type="entry name" value="Plug_dom"/>
</dbReference>
<evidence type="ECO:0000256" key="5">
    <source>
        <dbReference type="ARBA" id="ARBA00023136"/>
    </source>
</evidence>
<dbReference type="Gene3D" id="2.40.170.20">
    <property type="entry name" value="TonB-dependent receptor, beta-barrel domain"/>
    <property type="match status" value="1"/>
</dbReference>
<comment type="subcellular location">
    <subcellularLocation>
        <location evidence="1 7">Cell outer membrane</location>
        <topology evidence="1 7">Multi-pass membrane protein</topology>
    </subcellularLocation>
</comment>
<gene>
    <name evidence="10" type="ORF">SY85_18795</name>
</gene>
<dbReference type="InterPro" id="IPR036942">
    <property type="entry name" value="Beta-barrel_TonB_sf"/>
</dbReference>
<name>A0A172TYV5_9BACT</name>
<dbReference type="Gene3D" id="2.170.130.10">
    <property type="entry name" value="TonB-dependent receptor, plug domain"/>
    <property type="match status" value="1"/>
</dbReference>
<keyword evidence="11" id="KW-1185">Reference proteome</keyword>
<reference evidence="10 11" key="2">
    <citation type="journal article" date="2016" name="Int. J. Syst. Evol. Microbiol.">
        <title>Flavisolibacter tropicus sp. nov., isolated from tropical soil.</title>
        <authorList>
            <person name="Lee J.J."/>
            <person name="Kang M.S."/>
            <person name="Kim G.S."/>
            <person name="Lee C.S."/>
            <person name="Lim S."/>
            <person name="Lee J."/>
            <person name="Roh S.H."/>
            <person name="Kang H."/>
            <person name="Ha J.M."/>
            <person name="Bae S."/>
            <person name="Jung H.Y."/>
            <person name="Kim M.K."/>
        </authorList>
    </citation>
    <scope>NUCLEOTIDE SEQUENCE [LARGE SCALE GENOMIC DNA]</scope>
    <source>
        <strain evidence="10 11">LCS9</strain>
    </source>
</reference>
<dbReference type="NCBIfam" id="TIGR04057">
    <property type="entry name" value="SusC_RagA_signa"/>
    <property type="match status" value="1"/>
</dbReference>
<dbReference type="SUPFAM" id="SSF49464">
    <property type="entry name" value="Carboxypeptidase regulatory domain-like"/>
    <property type="match status" value="1"/>
</dbReference>
<dbReference type="InterPro" id="IPR039426">
    <property type="entry name" value="TonB-dep_rcpt-like"/>
</dbReference>
<dbReference type="GO" id="GO:0009279">
    <property type="term" value="C:cell outer membrane"/>
    <property type="evidence" value="ECO:0007669"/>
    <property type="project" value="UniProtKB-SubCell"/>
</dbReference>
<evidence type="ECO:0000256" key="3">
    <source>
        <dbReference type="ARBA" id="ARBA00022452"/>
    </source>
</evidence>
<keyword evidence="6 7" id="KW-0998">Cell outer membrane</keyword>
<evidence type="ECO:0000313" key="11">
    <source>
        <dbReference type="Proteomes" id="UP000077177"/>
    </source>
</evidence>
<dbReference type="Proteomes" id="UP000077177">
    <property type="component" value="Chromosome"/>
</dbReference>
<evidence type="ECO:0000256" key="1">
    <source>
        <dbReference type="ARBA" id="ARBA00004571"/>
    </source>
</evidence>
<dbReference type="Gene3D" id="2.60.40.1120">
    <property type="entry name" value="Carboxypeptidase-like, regulatory domain"/>
    <property type="match status" value="1"/>
</dbReference>
<dbReference type="STRING" id="1492898.SY85_18795"/>
<accession>A0A172TYV5</accession>
<dbReference type="SUPFAM" id="SSF56935">
    <property type="entry name" value="Porins"/>
    <property type="match status" value="1"/>
</dbReference>
<evidence type="ECO:0000256" key="8">
    <source>
        <dbReference type="SAM" id="SignalP"/>
    </source>
</evidence>
<dbReference type="InterPro" id="IPR037066">
    <property type="entry name" value="Plug_dom_sf"/>
</dbReference>
<dbReference type="PATRIC" id="fig|1492898.3.peg.4090"/>
<dbReference type="PROSITE" id="PS52016">
    <property type="entry name" value="TONB_DEPENDENT_REC_3"/>
    <property type="match status" value="1"/>
</dbReference>
<dbReference type="AlphaFoldDB" id="A0A172TYV5"/>
<proteinExistence type="inferred from homology"/>
<feature type="signal peptide" evidence="8">
    <location>
        <begin position="1"/>
        <end position="22"/>
    </location>
</feature>
<keyword evidence="4 7" id="KW-0812">Transmembrane</keyword>
<keyword evidence="2 7" id="KW-0813">Transport</keyword>
<sequence>MQMRKALMLMLGLFVLCTQLLAQTRTISGRVTDETGNAVFSASVLAKGTRVGTTTNNNGNFTLSIPANTKALVISGVGFAEQEVAVGSQNTISVSLKSQASGLEAVVVTGYTREKKSNFAGASTVIGAKAVDATPVGSFDQALQGRAPGLLVNSGSGQPGTSAQITIRGVQSIQGAGAQPLYVIDGVPLPSSDMQTINPNDFESITVLKDASAAALYGARGGTGVIVITTKKGRAGATNFSFRSQYGLTQAPDFSRLNMMNSSEILQYEEMLGVAGATTNTPGWVYSRKNPANASASAATLARYDFMLDSLRGINSNWSDLLYRQGVSKTYELNMSGGTDKTKYYLSAGMFDQQGIDKGAALKRYTTRFNLEHSVNRLTVQLNAAAGYSKTNYSEGEWLGNSARSPFQMTYRAKPYENPYKADGSLNYGTSTTLALKQVANLLEGIENTVYTQNQIKVNSGLTLSYKVVPSLTLRNTLGIDASSNVYQHWINPGSFYGAGSTYNAGEDREAYSLSSQLINTSSAIFSKKFGAHEVETGAFFEVVRAHQKGLGFLLYKLDPRLGATGQNAGALPVTGTTAAQSASSASTGYGIRSYFANARYTYNNKYTLTANIRRDGTSRIVNLDNREITTWSAGAIWNAIQEGFMKDQNILSDLRVRASYGIVPNIGSIPTSSYSISGGVIGVTNYQGPQVPSFGTGNSQYAGSTVTGQGPTTPGNPDLKIERIKKANLGVDFALWRNRARFTVDAYNNKTIDLFVNNPLPATSGFASMNINAGIMTNKGFEFSAVVDVVKQNDLNVAIGINHSINKNNIEDLGAVNEYFSGTFLIKEGLPYGSHYTYHYLGADPTTGKPQFETLDGKTTTDAAQAGQFAKFGTYLPKHVGGFNAEIRYKRFSIDALFSYQFDVVRSNNTRNWITRGTAGYHASVNASKEMLTNQWMKPGDQAYFPSPLYDKGFTSSDLEDAKFLRFRNLNVAYQIPEIKVKGTTILKSARFYIQGQNLAIWSPWTGLDPEDNNNISLNEYPNPKMFVTGIDINF</sequence>
<keyword evidence="5 7" id="KW-0472">Membrane</keyword>
<keyword evidence="8" id="KW-0732">Signal</keyword>
<dbReference type="KEGG" id="fla:SY85_18795"/>
<keyword evidence="3 7" id="KW-1134">Transmembrane beta strand</keyword>